<name>A0ABN8CMB6_9STRA</name>
<keyword evidence="1" id="KW-0472">Membrane</keyword>
<reference evidence="2 3" key="1">
    <citation type="submission" date="2021-11" db="EMBL/GenBank/DDBJ databases">
        <authorList>
            <person name="Islam A."/>
            <person name="Islam S."/>
            <person name="Flora M.S."/>
            <person name="Rahman M."/>
            <person name="Ziaur R.M."/>
            <person name="Epstein J.H."/>
            <person name="Hassan M."/>
            <person name="Klassen M."/>
            <person name="Woodard K."/>
            <person name="Webb A."/>
            <person name="Webby R.J."/>
            <person name="El Zowalaty M.E."/>
        </authorList>
    </citation>
    <scope>NUCLEOTIDE SEQUENCE [LARGE SCALE GENOMIC DNA]</scope>
    <source>
        <strain evidence="2">Pbs1</strain>
    </source>
</reference>
<proteinExistence type="predicted"/>
<dbReference type="Proteomes" id="UP001158986">
    <property type="component" value="Unassembled WGS sequence"/>
</dbReference>
<gene>
    <name evidence="2" type="ORF">PBS001_LOCUS1006</name>
</gene>
<comment type="caution">
    <text evidence="2">The sequence shown here is derived from an EMBL/GenBank/DDBJ whole genome shotgun (WGS) entry which is preliminary data.</text>
</comment>
<protein>
    <submittedName>
        <fullName evidence="2">Uncharacterized protein</fullName>
    </submittedName>
</protein>
<dbReference type="EMBL" id="CAKLCB010000061">
    <property type="protein sequence ID" value="CAH0514243.1"/>
    <property type="molecule type" value="Genomic_DNA"/>
</dbReference>
<evidence type="ECO:0000313" key="2">
    <source>
        <dbReference type="EMBL" id="CAH0514243.1"/>
    </source>
</evidence>
<keyword evidence="3" id="KW-1185">Reference proteome</keyword>
<evidence type="ECO:0000256" key="1">
    <source>
        <dbReference type="SAM" id="Phobius"/>
    </source>
</evidence>
<keyword evidence="1" id="KW-1133">Transmembrane helix</keyword>
<organism evidence="2 3">
    <name type="scientific">Peronospora belbahrii</name>
    <dbReference type="NCBI Taxonomy" id="622444"/>
    <lineage>
        <taxon>Eukaryota</taxon>
        <taxon>Sar</taxon>
        <taxon>Stramenopiles</taxon>
        <taxon>Oomycota</taxon>
        <taxon>Peronosporomycetes</taxon>
        <taxon>Peronosporales</taxon>
        <taxon>Peronosporaceae</taxon>
        <taxon>Peronospora</taxon>
    </lineage>
</organism>
<sequence>MWIMCVVTTQNVQRMDHTTAVLVTTSKAFIFMTKLGSFFVRGFIFLLKANSFRESWPVKSTSQSSTKKCRIALEIQEMMMSMMWILE</sequence>
<evidence type="ECO:0000313" key="3">
    <source>
        <dbReference type="Proteomes" id="UP001158986"/>
    </source>
</evidence>
<keyword evidence="1" id="KW-0812">Transmembrane</keyword>
<feature type="transmembrane region" description="Helical" evidence="1">
    <location>
        <begin position="28"/>
        <end position="47"/>
    </location>
</feature>
<accession>A0ABN8CMB6</accession>